<sequence length="360" mass="40235">MATSSPVSSSKGGDSIGSTAAINGNTTPQRTTVIDTPRPNLRGLNKPKCIKCGNVARSRCPFQSCKSCCFKAQNPCHIHVLKQSSILPDKPPPSRSPSIEQPSIDIPSTGSAWRLNALKQLPHNFLNALRAKKPLNKKDVANINKWKFAKLREYIEGNIEAENEAFERYLQNVGLLEEIFVVPDELKEENRPAAESTSEDKMQRLVSEIKIKLKSNSEKEESFRERIRNILDKKLEKLREKERSNEEGALSDDLASIKKRAERTAAVNDLIDKMSRARGEEDLISCLEMRSQLFRDSASNATEKCEELNVGDSSACKEEAETTNSFSYSLPFVCIAVDVDQRMLSDIDAEFASLSRIVEL</sequence>
<name>A0A199UN97_ANACO</name>
<protein>
    <submittedName>
        <fullName evidence="2">Uncharacterized protein</fullName>
    </submittedName>
</protein>
<evidence type="ECO:0000256" key="1">
    <source>
        <dbReference type="SAM" id="MobiDB-lite"/>
    </source>
</evidence>
<organism evidence="2 3">
    <name type="scientific">Ananas comosus</name>
    <name type="common">Pineapple</name>
    <name type="synonym">Ananas ananas</name>
    <dbReference type="NCBI Taxonomy" id="4615"/>
    <lineage>
        <taxon>Eukaryota</taxon>
        <taxon>Viridiplantae</taxon>
        <taxon>Streptophyta</taxon>
        <taxon>Embryophyta</taxon>
        <taxon>Tracheophyta</taxon>
        <taxon>Spermatophyta</taxon>
        <taxon>Magnoliopsida</taxon>
        <taxon>Liliopsida</taxon>
        <taxon>Poales</taxon>
        <taxon>Bromeliaceae</taxon>
        <taxon>Bromelioideae</taxon>
        <taxon>Ananas</taxon>
    </lineage>
</organism>
<feature type="compositionally biased region" description="Polar residues" evidence="1">
    <location>
        <begin position="16"/>
        <end position="34"/>
    </location>
</feature>
<feature type="compositionally biased region" description="Low complexity" evidence="1">
    <location>
        <begin position="1"/>
        <end position="13"/>
    </location>
</feature>
<dbReference type="PANTHER" id="PTHR35696">
    <property type="entry name" value="ELECTRON CARRIER/IRON ION-BINDING PROTEIN"/>
    <property type="match status" value="1"/>
</dbReference>
<gene>
    <name evidence="2" type="ORF">ACMD2_06382</name>
</gene>
<dbReference type="PANTHER" id="PTHR35696:SF1">
    <property type="entry name" value="ELECTRON CARRIER_IRON ION-BINDING PROTEIN"/>
    <property type="match status" value="1"/>
</dbReference>
<feature type="region of interest" description="Disordered" evidence="1">
    <location>
        <begin position="1"/>
        <end position="40"/>
    </location>
</feature>
<evidence type="ECO:0000313" key="2">
    <source>
        <dbReference type="EMBL" id="OAY66317.1"/>
    </source>
</evidence>
<proteinExistence type="predicted"/>
<comment type="caution">
    <text evidence="2">The sequence shown here is derived from an EMBL/GenBank/DDBJ whole genome shotgun (WGS) entry which is preliminary data.</text>
</comment>
<dbReference type="Pfam" id="PF05142">
    <property type="entry name" value="DUF702"/>
    <property type="match status" value="1"/>
</dbReference>
<accession>A0A199UN97</accession>
<dbReference type="AlphaFoldDB" id="A0A199UN97"/>
<feature type="region of interest" description="Disordered" evidence="1">
    <location>
        <begin position="86"/>
        <end position="105"/>
    </location>
</feature>
<dbReference type="STRING" id="4615.A0A199UN97"/>
<dbReference type="EMBL" id="LSRQ01006332">
    <property type="protein sequence ID" value="OAY66317.1"/>
    <property type="molecule type" value="Genomic_DNA"/>
</dbReference>
<evidence type="ECO:0000313" key="3">
    <source>
        <dbReference type="Proteomes" id="UP000092600"/>
    </source>
</evidence>
<dbReference type="Proteomes" id="UP000092600">
    <property type="component" value="Unassembled WGS sequence"/>
</dbReference>
<feature type="compositionally biased region" description="Polar residues" evidence="1">
    <location>
        <begin position="96"/>
        <end position="105"/>
    </location>
</feature>
<reference evidence="2 3" key="1">
    <citation type="journal article" date="2016" name="DNA Res.">
        <title>The draft genome of MD-2 pineapple using hybrid error correction of long reads.</title>
        <authorList>
            <person name="Redwan R.M."/>
            <person name="Saidin A."/>
            <person name="Kumar S.V."/>
        </authorList>
    </citation>
    <scope>NUCLEOTIDE SEQUENCE [LARGE SCALE GENOMIC DNA]</scope>
    <source>
        <strain evidence="3">cv. MD2</strain>
        <tissue evidence="2">Leaf</tissue>
    </source>
</reference>